<dbReference type="GO" id="GO:0003677">
    <property type="term" value="F:DNA binding"/>
    <property type="evidence" value="ECO:0007669"/>
    <property type="project" value="UniProtKB-KW"/>
</dbReference>
<keyword evidence="3" id="KW-1185">Reference proteome</keyword>
<dbReference type="Pfam" id="PF09669">
    <property type="entry name" value="Phage_pRha"/>
    <property type="match status" value="1"/>
</dbReference>
<organism evidence="2 3">
    <name type="scientific">Ectopseudomonas oleovorans</name>
    <name type="common">Pseudomonas oleovorans</name>
    <dbReference type="NCBI Taxonomy" id="301"/>
    <lineage>
        <taxon>Bacteria</taxon>
        <taxon>Pseudomonadati</taxon>
        <taxon>Pseudomonadota</taxon>
        <taxon>Gammaproteobacteria</taxon>
        <taxon>Pseudomonadales</taxon>
        <taxon>Pseudomonadaceae</taxon>
        <taxon>Ectopseudomonas</taxon>
    </lineage>
</organism>
<feature type="domain" description="Antirepressor protein C-terminal" evidence="1">
    <location>
        <begin position="114"/>
        <end position="217"/>
    </location>
</feature>
<reference evidence="2 3" key="1">
    <citation type="submission" date="2018-04" db="EMBL/GenBank/DDBJ databases">
        <title>Pseudomonas sp. nov., isolated from mangrove soil.</title>
        <authorList>
            <person name="Chen C."/>
        </authorList>
    </citation>
    <scope>NUCLEOTIDE SEQUENCE [LARGE SCALE GENOMIC DNA]</scope>
    <source>
        <strain evidence="2 3">JCM 14246</strain>
    </source>
</reference>
<gene>
    <name evidence="2" type="ORF">DBO86_22930</name>
</gene>
<accession>A0A2T5PGR5</accession>
<dbReference type="Proteomes" id="UP000244052">
    <property type="component" value="Unassembled WGS sequence"/>
</dbReference>
<keyword evidence="2" id="KW-0238">DNA-binding</keyword>
<name>A0A2T5PGR5_ECTOL</name>
<evidence type="ECO:0000313" key="2">
    <source>
        <dbReference type="EMBL" id="PTU76920.1"/>
    </source>
</evidence>
<dbReference type="EMBL" id="QASO01000129">
    <property type="protein sequence ID" value="PTU76920.1"/>
    <property type="molecule type" value="Genomic_DNA"/>
</dbReference>
<dbReference type="InterPro" id="IPR014054">
    <property type="entry name" value="Phage_regulatory_Rha"/>
</dbReference>
<comment type="caution">
    <text evidence="2">The sequence shown here is derived from an EMBL/GenBank/DDBJ whole genome shotgun (WGS) entry which is preliminary data.</text>
</comment>
<dbReference type="AlphaFoldDB" id="A0A2T5PGR5"/>
<dbReference type="Pfam" id="PF03374">
    <property type="entry name" value="ANT"/>
    <property type="match status" value="1"/>
</dbReference>
<evidence type="ECO:0000259" key="1">
    <source>
        <dbReference type="Pfam" id="PF03374"/>
    </source>
</evidence>
<protein>
    <submittedName>
        <fullName evidence="2">DNA-binding protein</fullName>
    </submittedName>
</protein>
<dbReference type="InterPro" id="IPR005039">
    <property type="entry name" value="Ant_C"/>
</dbReference>
<evidence type="ECO:0000313" key="3">
    <source>
        <dbReference type="Proteomes" id="UP000244052"/>
    </source>
</evidence>
<sequence length="238" mass="26495">MSTREIASLTGKQHKDVIRDVRVMRQALEQDGADLRHLVERKDGRGYTAEFLLDRTLTETLLTGYSIPLRHRVIVRLAELEQRTVPPALPQTLPEALRLAADLAEQNNRLQVVVSEQAPKVEALARIAEAGGSMCLTDAAKHLGIQRCRLIEWMRANRWIYRREGSMRLLAYQPRMAAGLLDHKVSIIGREDDGADRLASQVRVTAKGLAVLAQKINAAPRFASGENVARTEGGNHGR</sequence>
<proteinExistence type="predicted"/>